<keyword evidence="7" id="KW-0808">Transferase</keyword>
<dbReference type="PANTHER" id="PTHR23293:SF9">
    <property type="entry name" value="FAD SYNTHASE"/>
    <property type="match status" value="1"/>
</dbReference>
<dbReference type="InterPro" id="IPR001453">
    <property type="entry name" value="MoaB/Mog_dom"/>
</dbReference>
<evidence type="ECO:0000256" key="7">
    <source>
        <dbReference type="ARBA" id="ARBA00022679"/>
    </source>
</evidence>
<keyword evidence="11" id="KW-0067">ATP-binding</keyword>
<dbReference type="GO" id="GO:0042802">
    <property type="term" value="F:identical protein binding"/>
    <property type="evidence" value="ECO:0007669"/>
    <property type="project" value="Ensembl"/>
</dbReference>
<dbReference type="InterPro" id="IPR014729">
    <property type="entry name" value="Rossmann-like_a/b/a_fold"/>
</dbReference>
<dbReference type="Pfam" id="PF00994">
    <property type="entry name" value="MoCF_biosynth"/>
    <property type="match status" value="1"/>
</dbReference>
<evidence type="ECO:0000256" key="5">
    <source>
        <dbReference type="ARBA" id="ARBA00022630"/>
    </source>
</evidence>
<evidence type="ECO:0000256" key="11">
    <source>
        <dbReference type="ARBA" id="ARBA00022840"/>
    </source>
</evidence>
<evidence type="ECO:0000256" key="13">
    <source>
        <dbReference type="ARBA" id="ARBA00031871"/>
    </source>
</evidence>
<protein>
    <recommendedName>
        <fullName evidence="4">FAD synthase</fullName>
        <ecNumber evidence="3">2.7.7.2</ecNumber>
    </recommendedName>
    <alternativeName>
        <fullName evidence="12">FAD pyrophosphorylase</fullName>
    </alternativeName>
    <alternativeName>
        <fullName evidence="13">FMN adenylyltransferase</fullName>
    </alternativeName>
</protein>
<comment type="catalytic activity">
    <reaction evidence="14">
        <text>FMN + ATP + H(+) = FAD + diphosphate</text>
        <dbReference type="Rhea" id="RHEA:17237"/>
        <dbReference type="ChEBI" id="CHEBI:15378"/>
        <dbReference type="ChEBI" id="CHEBI:30616"/>
        <dbReference type="ChEBI" id="CHEBI:33019"/>
        <dbReference type="ChEBI" id="CHEBI:57692"/>
        <dbReference type="ChEBI" id="CHEBI:58210"/>
        <dbReference type="EC" id="2.7.7.2"/>
    </reaction>
</comment>
<comment type="similarity">
    <text evidence="2">In the N-terminal section; belongs to the MoaB/Mog family.</text>
</comment>
<dbReference type="CDD" id="cd00885">
    <property type="entry name" value="cinA"/>
    <property type="match status" value="1"/>
</dbReference>
<reference evidence="17" key="2">
    <citation type="submission" date="2025-09" db="UniProtKB">
        <authorList>
            <consortium name="Ensembl"/>
        </authorList>
    </citation>
    <scope>IDENTIFICATION</scope>
</reference>
<dbReference type="PANTHER" id="PTHR23293">
    <property type="entry name" value="FAD SYNTHETASE-RELATED FMN ADENYLYLTRANSFERASE"/>
    <property type="match status" value="1"/>
</dbReference>
<evidence type="ECO:0000259" key="16">
    <source>
        <dbReference type="SMART" id="SM00852"/>
    </source>
</evidence>
<dbReference type="GO" id="GO:0047884">
    <property type="term" value="F:FAD diphosphatase activity"/>
    <property type="evidence" value="ECO:0007669"/>
    <property type="project" value="Ensembl"/>
</dbReference>
<feature type="region of interest" description="Disordered" evidence="15">
    <location>
        <begin position="622"/>
        <end position="642"/>
    </location>
</feature>
<keyword evidence="5" id="KW-0285">Flavoprotein</keyword>
<gene>
    <name evidence="17" type="primary">FLAD1</name>
</gene>
<dbReference type="Pfam" id="PF24102">
    <property type="entry name" value="FLAD1_M"/>
    <property type="match status" value="1"/>
</dbReference>
<evidence type="ECO:0000256" key="9">
    <source>
        <dbReference type="ARBA" id="ARBA00022741"/>
    </source>
</evidence>
<dbReference type="GO" id="GO:0005886">
    <property type="term" value="C:plasma membrane"/>
    <property type="evidence" value="ECO:0007669"/>
    <property type="project" value="Ensembl"/>
</dbReference>
<evidence type="ECO:0000313" key="17">
    <source>
        <dbReference type="Ensembl" id="ENSABRP00000023140.1"/>
    </source>
</evidence>
<proteinExistence type="inferred from homology"/>
<organism evidence="17 18">
    <name type="scientific">Anser brachyrhynchus</name>
    <name type="common">Pink-footed goose</name>
    <dbReference type="NCBI Taxonomy" id="132585"/>
    <lineage>
        <taxon>Eukaryota</taxon>
        <taxon>Metazoa</taxon>
        <taxon>Chordata</taxon>
        <taxon>Craniata</taxon>
        <taxon>Vertebrata</taxon>
        <taxon>Euteleostomi</taxon>
        <taxon>Archelosauria</taxon>
        <taxon>Archosauria</taxon>
        <taxon>Dinosauria</taxon>
        <taxon>Saurischia</taxon>
        <taxon>Theropoda</taxon>
        <taxon>Coelurosauria</taxon>
        <taxon>Aves</taxon>
        <taxon>Neognathae</taxon>
        <taxon>Galloanserae</taxon>
        <taxon>Anseriformes</taxon>
        <taxon>Anatidae</taxon>
        <taxon>Anserinae</taxon>
        <taxon>Anser</taxon>
    </lineage>
</organism>
<reference evidence="17" key="1">
    <citation type="submission" date="2025-08" db="UniProtKB">
        <authorList>
            <consortium name="Ensembl"/>
        </authorList>
    </citation>
    <scope>IDENTIFICATION</scope>
</reference>
<evidence type="ECO:0000256" key="8">
    <source>
        <dbReference type="ARBA" id="ARBA00022695"/>
    </source>
</evidence>
<evidence type="ECO:0000256" key="2">
    <source>
        <dbReference type="ARBA" id="ARBA00007589"/>
    </source>
</evidence>
<dbReference type="SUPFAM" id="SSF53218">
    <property type="entry name" value="Molybdenum cofactor biosynthesis proteins"/>
    <property type="match status" value="1"/>
</dbReference>
<comment type="pathway">
    <text evidence="1">Cofactor biosynthesis; FAD biosynthesis; FAD from FMN: step 1/1.</text>
</comment>
<dbReference type="SMART" id="SM00852">
    <property type="entry name" value="MoCF_biosynth"/>
    <property type="match status" value="1"/>
</dbReference>
<dbReference type="CDD" id="cd23948">
    <property type="entry name" value="FAD_synthase"/>
    <property type="match status" value="1"/>
</dbReference>
<dbReference type="GeneTree" id="ENSGT00390000007266"/>
<feature type="domain" description="MoaB/Mog" evidence="16">
    <location>
        <begin position="31"/>
        <end position="201"/>
    </location>
</feature>
<dbReference type="GO" id="GO:0005524">
    <property type="term" value="F:ATP binding"/>
    <property type="evidence" value="ECO:0007669"/>
    <property type="project" value="UniProtKB-KW"/>
</dbReference>
<dbReference type="GO" id="GO:0006747">
    <property type="term" value="P:FAD biosynthetic process"/>
    <property type="evidence" value="ECO:0007669"/>
    <property type="project" value="Ensembl"/>
</dbReference>
<evidence type="ECO:0000256" key="14">
    <source>
        <dbReference type="ARBA" id="ARBA00049494"/>
    </source>
</evidence>
<dbReference type="Pfam" id="PF01507">
    <property type="entry name" value="PAPS_reduct"/>
    <property type="match status" value="1"/>
</dbReference>
<dbReference type="InterPro" id="IPR056596">
    <property type="entry name" value="FLAD1_M"/>
</dbReference>
<dbReference type="GO" id="GO:0005829">
    <property type="term" value="C:cytosol"/>
    <property type="evidence" value="ECO:0007669"/>
    <property type="project" value="Ensembl"/>
</dbReference>
<keyword evidence="8" id="KW-0548">Nucleotidyltransferase</keyword>
<dbReference type="GO" id="GO:0005759">
    <property type="term" value="C:mitochondrial matrix"/>
    <property type="evidence" value="ECO:0007669"/>
    <property type="project" value="Ensembl"/>
</dbReference>
<dbReference type="InterPro" id="IPR036425">
    <property type="entry name" value="MoaB/Mog-like_dom_sf"/>
</dbReference>
<dbReference type="AlphaFoldDB" id="A0A8B9CRX3"/>
<evidence type="ECO:0000313" key="18">
    <source>
        <dbReference type="Proteomes" id="UP000694426"/>
    </source>
</evidence>
<sequence>MHPVYWARSRCNGRVLGVTGALPVYRAHSRCTGRIPGVTGVPPQGHTQDTNSFFMCRRLRALGVRVARVSVVPDEVEAIAGEVAAFAARFTFVLTSGGVGPTHDDVTFEAVAKAFGERVVPHPELAALVHDVFGETAARRPAMKLARVPESSRLHYGTDRRTSGAFKYPLVSVRNVYIFPGIPALMERALDGLSHLFRSEQTHFHSRAVYVAADEVLIAPVLDQANAAFRGRVSLGSYPDWASNYYRVKLTLDSESEQHLEEAHRFLMEKLPPGVVVPLVADPVSPAATEVYGLAESGSALGQKVAAALRTIEEALDRYSLAQLCVGFNGGKDCTALLHLVHAALERRYPERQEKLQVLYIRTVSPFPELEQFIQATVQRYKIQLCTVEGSIREALVALKEQQPQLEAVLMGTRRTDPYSRTLTPMCMTDPDWPQYMRVNPLLVRGLSCLCLRGGQGQGRLKRWGGSSINPSLSLGAFLPSFPSPLGISCPAAQPWAPFTAAWCRQAGHVPACWLLSHLGTCREGRARSGAAGRGLWIPTGAGCPLCAPGRGELASLGMKGLPAPACSDPCAILPAGLDVQGHLGVLAQALRPLLHPLRQGVSAGSCPPCLARRCPAGGGQSIGRRSWGRSQPHRPFAATRPWGAWPTRRRTRRCATPMPGAVRATGPLTSWKTRRTSARPGSESPWAVLGGSCAETAACGVSGGCPWPRRGQR</sequence>
<evidence type="ECO:0000256" key="15">
    <source>
        <dbReference type="SAM" id="MobiDB-lite"/>
    </source>
</evidence>
<name>A0A8B9CRX3_9AVES</name>
<keyword evidence="6" id="KW-0288">FMN</keyword>
<dbReference type="GO" id="GO:0003919">
    <property type="term" value="F:FMN adenylyltransferase activity"/>
    <property type="evidence" value="ECO:0007669"/>
    <property type="project" value="UniProtKB-EC"/>
</dbReference>
<evidence type="ECO:0000256" key="12">
    <source>
        <dbReference type="ARBA" id="ARBA00031145"/>
    </source>
</evidence>
<dbReference type="InterPro" id="IPR002500">
    <property type="entry name" value="PAPS_reduct_dom"/>
</dbReference>
<keyword evidence="9" id="KW-0547">Nucleotide-binding</keyword>
<evidence type="ECO:0000256" key="4">
    <source>
        <dbReference type="ARBA" id="ARBA00015431"/>
    </source>
</evidence>
<dbReference type="EC" id="2.7.7.2" evidence="3"/>
<keyword evidence="18" id="KW-1185">Reference proteome</keyword>
<dbReference type="Gene3D" id="3.40.980.10">
    <property type="entry name" value="MoaB/Mog-like domain"/>
    <property type="match status" value="1"/>
</dbReference>
<evidence type="ECO:0000256" key="3">
    <source>
        <dbReference type="ARBA" id="ARBA00012393"/>
    </source>
</evidence>
<dbReference type="SUPFAM" id="SSF52402">
    <property type="entry name" value="Adenine nucleotide alpha hydrolases-like"/>
    <property type="match status" value="1"/>
</dbReference>
<dbReference type="Ensembl" id="ENSABRT00000032437.1">
    <property type="protein sequence ID" value="ENSABRP00000023140.1"/>
    <property type="gene ID" value="ENSABRG00000019532.1"/>
</dbReference>
<dbReference type="GO" id="GO:0005634">
    <property type="term" value="C:nucleus"/>
    <property type="evidence" value="ECO:0007669"/>
    <property type="project" value="Ensembl"/>
</dbReference>
<dbReference type="Gene3D" id="3.40.50.620">
    <property type="entry name" value="HUPs"/>
    <property type="match status" value="1"/>
</dbReference>
<evidence type="ECO:0000256" key="10">
    <source>
        <dbReference type="ARBA" id="ARBA00022827"/>
    </source>
</evidence>
<dbReference type="Proteomes" id="UP000694426">
    <property type="component" value="Unplaced"/>
</dbReference>
<accession>A0A8B9CRX3</accession>
<evidence type="ECO:0000256" key="6">
    <source>
        <dbReference type="ARBA" id="ARBA00022643"/>
    </source>
</evidence>
<keyword evidence="10" id="KW-0274">FAD</keyword>
<evidence type="ECO:0000256" key="1">
    <source>
        <dbReference type="ARBA" id="ARBA00004726"/>
    </source>
</evidence>